<dbReference type="InterPro" id="IPR011051">
    <property type="entry name" value="RmlC_Cupin_sf"/>
</dbReference>
<sequence length="112" mass="12623">MSNTGFIFQENLLIEMPEPGVSRQILGYNDTMMMVKINFEKGVKGILHRHPHTQATFVESGVFEFTIGEEKKIVKQGDACFMVSDILHGCECLETGALIDVFTPVREDFLPK</sequence>
<dbReference type="AlphaFoldDB" id="A0A386HSF4"/>
<dbReference type="RefSeq" id="WP_119990049.1">
    <property type="nucleotide sequence ID" value="NZ_CP032489.1"/>
</dbReference>
<gene>
    <name evidence="2" type="ORF">D6B99_15430</name>
</gene>
<dbReference type="EMBL" id="CP032489">
    <property type="protein sequence ID" value="AYD48877.1"/>
    <property type="molecule type" value="Genomic_DNA"/>
</dbReference>
<dbReference type="Proteomes" id="UP000266118">
    <property type="component" value="Chromosome"/>
</dbReference>
<reference evidence="2 3" key="1">
    <citation type="submission" date="2018-09" db="EMBL/GenBank/DDBJ databases">
        <title>Arachidicoccus sp. nov., a bacterium isolated from soil.</title>
        <authorList>
            <person name="Weon H.-Y."/>
            <person name="Kwon S.-W."/>
            <person name="Lee S.A."/>
        </authorList>
    </citation>
    <scope>NUCLEOTIDE SEQUENCE [LARGE SCALE GENOMIC DNA]</scope>
    <source>
        <strain evidence="2 3">KIS59-12</strain>
    </source>
</reference>
<dbReference type="PANTHER" id="PTHR40112:SF1">
    <property type="entry name" value="H2HPP ISOMERASE"/>
    <property type="match status" value="1"/>
</dbReference>
<dbReference type="PANTHER" id="PTHR40112">
    <property type="entry name" value="H2HPP ISOMERASE"/>
    <property type="match status" value="1"/>
</dbReference>
<name>A0A386HSF4_9BACT</name>
<dbReference type="KEGG" id="ark:D6B99_15430"/>
<dbReference type="InterPro" id="IPR014710">
    <property type="entry name" value="RmlC-like_jellyroll"/>
</dbReference>
<keyword evidence="3" id="KW-1185">Reference proteome</keyword>
<dbReference type="SUPFAM" id="SSF51182">
    <property type="entry name" value="RmlC-like cupins"/>
    <property type="match status" value="1"/>
</dbReference>
<dbReference type="InterPro" id="IPR025499">
    <property type="entry name" value="KdgF"/>
</dbReference>
<proteinExistence type="predicted"/>
<dbReference type="InterPro" id="IPR013096">
    <property type="entry name" value="Cupin_2"/>
</dbReference>
<evidence type="ECO:0000313" key="2">
    <source>
        <dbReference type="EMBL" id="AYD48877.1"/>
    </source>
</evidence>
<dbReference type="InterPro" id="IPR052535">
    <property type="entry name" value="Bacilysin_H2HPP_isomerase"/>
</dbReference>
<dbReference type="CDD" id="cd02238">
    <property type="entry name" value="cupin_KdgF"/>
    <property type="match status" value="1"/>
</dbReference>
<evidence type="ECO:0000313" key="3">
    <source>
        <dbReference type="Proteomes" id="UP000266118"/>
    </source>
</evidence>
<feature type="domain" description="Cupin type-2" evidence="1">
    <location>
        <begin position="38"/>
        <end position="95"/>
    </location>
</feature>
<dbReference type="Gene3D" id="2.60.120.10">
    <property type="entry name" value="Jelly Rolls"/>
    <property type="match status" value="1"/>
</dbReference>
<dbReference type="OrthoDB" id="9811153at2"/>
<organism evidence="2 3">
    <name type="scientific">Arachidicoccus soli</name>
    <dbReference type="NCBI Taxonomy" id="2341117"/>
    <lineage>
        <taxon>Bacteria</taxon>
        <taxon>Pseudomonadati</taxon>
        <taxon>Bacteroidota</taxon>
        <taxon>Chitinophagia</taxon>
        <taxon>Chitinophagales</taxon>
        <taxon>Chitinophagaceae</taxon>
        <taxon>Arachidicoccus</taxon>
    </lineage>
</organism>
<accession>A0A386HSF4</accession>
<protein>
    <submittedName>
        <fullName evidence="2">Cupin domain-containing protein</fullName>
    </submittedName>
</protein>
<dbReference type="PIRSF" id="PIRSF029883">
    <property type="entry name" value="KdgF"/>
    <property type="match status" value="1"/>
</dbReference>
<evidence type="ECO:0000259" key="1">
    <source>
        <dbReference type="Pfam" id="PF07883"/>
    </source>
</evidence>
<dbReference type="Pfam" id="PF07883">
    <property type="entry name" value="Cupin_2"/>
    <property type="match status" value="1"/>
</dbReference>